<dbReference type="Gene3D" id="2.40.50.140">
    <property type="entry name" value="Nucleic acid-binding proteins"/>
    <property type="match status" value="1"/>
</dbReference>
<comment type="caution">
    <text evidence="6">The sequence shown here is derived from an EMBL/GenBank/DDBJ whole genome shotgun (WGS) entry which is preliminary data.</text>
</comment>
<dbReference type="CDD" id="cd03301">
    <property type="entry name" value="ABC_MalK_N"/>
    <property type="match status" value="1"/>
</dbReference>
<dbReference type="RefSeq" id="WP_185798980.1">
    <property type="nucleotide sequence ID" value="NZ_JACLQD010000006.1"/>
</dbReference>
<dbReference type="EMBL" id="JACLQD010000006">
    <property type="protein sequence ID" value="MBC2837362.1"/>
    <property type="molecule type" value="Genomic_DNA"/>
</dbReference>
<dbReference type="PANTHER" id="PTHR43875">
    <property type="entry name" value="MALTODEXTRIN IMPORT ATP-BINDING PROTEIN MSMX"/>
    <property type="match status" value="1"/>
</dbReference>
<dbReference type="FunFam" id="3.40.50.300:FF:000042">
    <property type="entry name" value="Maltose/maltodextrin ABC transporter, ATP-binding protein"/>
    <property type="match status" value="1"/>
</dbReference>
<dbReference type="InterPro" id="IPR047641">
    <property type="entry name" value="ABC_transpr_MalK/UgpC-like"/>
</dbReference>
<dbReference type="SUPFAM" id="SSF50331">
    <property type="entry name" value="MOP-like"/>
    <property type="match status" value="1"/>
</dbReference>
<dbReference type="Gene3D" id="3.40.50.300">
    <property type="entry name" value="P-loop containing nucleotide triphosphate hydrolases"/>
    <property type="match status" value="1"/>
</dbReference>
<dbReference type="PROSITE" id="PS50893">
    <property type="entry name" value="ABC_TRANSPORTER_2"/>
    <property type="match status" value="1"/>
</dbReference>
<dbReference type="GO" id="GO:0005524">
    <property type="term" value="F:ATP binding"/>
    <property type="evidence" value="ECO:0007669"/>
    <property type="project" value="UniProtKB-KW"/>
</dbReference>
<sequence length="364" mass="40230">MATVTIRNVWKYYGETPAVKDLNITCPDGSFVSILGPSGCGKSSTMRMIAGLEHISSGDILFDDVRVNDLAPKDRDVAMVFENYALYPHKSVYENIANPLRLRDVKEATIKERVEGAAKLLEIGHLLGRRPHELSGGQKQRVAIGRAIVREPKLFLFDEPIAHLDAKLRAHMRGEIKHLQRTLGTTMVYVTHDQLEALSMADYIAVMHDGELQQWGTPSEIFNNPVNAWVAGFVGEPAMNFLTCGIKGEGDKVSLMHRNFEIPLLAGQVRQLNGAAQTGTARMGVRPDALSISMTKPDEAAMRGEIFVNELLGGDMLVEVALDDCRIRVKTTPEFAGKPGEACYLTVNRDKWHVFDAGDGHAYF</sequence>
<accession>A0A842IBF0</accession>
<dbReference type="GO" id="GO:0008643">
    <property type="term" value="P:carbohydrate transport"/>
    <property type="evidence" value="ECO:0007669"/>
    <property type="project" value="InterPro"/>
</dbReference>
<reference evidence="6 7" key="1">
    <citation type="journal article" date="2017" name="Int. J. Syst. Evol. Microbiol.">
        <title>Gemmobacter straminiformis sp. nov., isolated from an artificial fountain.</title>
        <authorList>
            <person name="Kang J.Y."/>
            <person name="Kim M.J."/>
            <person name="Chun J."/>
            <person name="Son K.P."/>
            <person name="Jahng K.Y."/>
        </authorList>
    </citation>
    <scope>NUCLEOTIDE SEQUENCE [LARGE SCALE GENOMIC DNA]</scope>
    <source>
        <strain evidence="6 7">CAM-8</strain>
    </source>
</reference>
<dbReference type="SUPFAM" id="SSF52540">
    <property type="entry name" value="P-loop containing nucleoside triphosphate hydrolases"/>
    <property type="match status" value="1"/>
</dbReference>
<dbReference type="InterPro" id="IPR003439">
    <property type="entry name" value="ABC_transporter-like_ATP-bd"/>
</dbReference>
<gene>
    <name evidence="6" type="ORF">H7F16_17720</name>
</gene>
<dbReference type="SMART" id="SM00382">
    <property type="entry name" value="AAA"/>
    <property type="match status" value="1"/>
</dbReference>
<dbReference type="AlphaFoldDB" id="A0A842IBF0"/>
<keyword evidence="3" id="KW-0547">Nucleotide-binding</keyword>
<dbReference type="GO" id="GO:0140359">
    <property type="term" value="F:ABC-type transporter activity"/>
    <property type="evidence" value="ECO:0007669"/>
    <property type="project" value="InterPro"/>
</dbReference>
<dbReference type="GO" id="GO:0055052">
    <property type="term" value="C:ATP-binding cassette (ABC) transporter complex, substrate-binding subunit-containing"/>
    <property type="evidence" value="ECO:0007669"/>
    <property type="project" value="TreeGrafter"/>
</dbReference>
<dbReference type="InterPro" id="IPR027417">
    <property type="entry name" value="P-loop_NTPase"/>
</dbReference>
<name>A0A842IBF0_9RHOB</name>
<keyword evidence="4 6" id="KW-0067">ATP-binding</keyword>
<dbReference type="InterPro" id="IPR003593">
    <property type="entry name" value="AAA+_ATPase"/>
</dbReference>
<dbReference type="Pfam" id="PF08402">
    <property type="entry name" value="TOBE_2"/>
    <property type="match status" value="1"/>
</dbReference>
<dbReference type="InterPro" id="IPR015855">
    <property type="entry name" value="ABC_transpr_MalK-like"/>
</dbReference>
<evidence type="ECO:0000256" key="3">
    <source>
        <dbReference type="ARBA" id="ARBA00022741"/>
    </source>
</evidence>
<dbReference type="GO" id="GO:0016887">
    <property type="term" value="F:ATP hydrolysis activity"/>
    <property type="evidence" value="ECO:0007669"/>
    <property type="project" value="InterPro"/>
</dbReference>
<evidence type="ECO:0000313" key="6">
    <source>
        <dbReference type="EMBL" id="MBC2837362.1"/>
    </source>
</evidence>
<protein>
    <submittedName>
        <fullName evidence="6">ABC transporter ATP-binding protein</fullName>
    </submittedName>
</protein>
<evidence type="ECO:0000313" key="7">
    <source>
        <dbReference type="Proteomes" id="UP000555411"/>
    </source>
</evidence>
<comment type="similarity">
    <text evidence="1">Belongs to the ABC transporter superfamily.</text>
</comment>
<evidence type="ECO:0000256" key="2">
    <source>
        <dbReference type="ARBA" id="ARBA00022448"/>
    </source>
</evidence>
<dbReference type="InterPro" id="IPR008995">
    <property type="entry name" value="Mo/tungstate-bd_C_term_dom"/>
</dbReference>
<evidence type="ECO:0000259" key="5">
    <source>
        <dbReference type="PROSITE" id="PS50893"/>
    </source>
</evidence>
<dbReference type="Proteomes" id="UP000555411">
    <property type="component" value="Unassembled WGS sequence"/>
</dbReference>
<keyword evidence="7" id="KW-1185">Reference proteome</keyword>
<dbReference type="PROSITE" id="PS00211">
    <property type="entry name" value="ABC_TRANSPORTER_1"/>
    <property type="match status" value="1"/>
</dbReference>
<dbReference type="PANTHER" id="PTHR43875:SF1">
    <property type="entry name" value="OSMOPROTECTIVE COMPOUNDS UPTAKE ATP-BINDING PROTEIN GGTA"/>
    <property type="match status" value="1"/>
</dbReference>
<dbReference type="InterPro" id="IPR013611">
    <property type="entry name" value="Transp-assoc_OB_typ2"/>
</dbReference>
<evidence type="ECO:0000256" key="4">
    <source>
        <dbReference type="ARBA" id="ARBA00022840"/>
    </source>
</evidence>
<dbReference type="Gene3D" id="2.40.50.100">
    <property type="match status" value="1"/>
</dbReference>
<dbReference type="InterPro" id="IPR017871">
    <property type="entry name" value="ABC_transporter-like_CS"/>
</dbReference>
<dbReference type="InterPro" id="IPR012340">
    <property type="entry name" value="NA-bd_OB-fold"/>
</dbReference>
<dbReference type="Pfam" id="PF00005">
    <property type="entry name" value="ABC_tran"/>
    <property type="match status" value="1"/>
</dbReference>
<proteinExistence type="inferred from homology"/>
<organism evidence="6 7">
    <name type="scientific">Paragemmobacter straminiformis</name>
    <dbReference type="NCBI Taxonomy" id="2045119"/>
    <lineage>
        <taxon>Bacteria</taxon>
        <taxon>Pseudomonadati</taxon>
        <taxon>Pseudomonadota</taxon>
        <taxon>Alphaproteobacteria</taxon>
        <taxon>Rhodobacterales</taxon>
        <taxon>Paracoccaceae</taxon>
        <taxon>Paragemmobacter</taxon>
    </lineage>
</organism>
<feature type="domain" description="ABC transporter" evidence="5">
    <location>
        <begin position="4"/>
        <end position="234"/>
    </location>
</feature>
<keyword evidence="2" id="KW-0813">Transport</keyword>
<evidence type="ECO:0000256" key="1">
    <source>
        <dbReference type="ARBA" id="ARBA00005417"/>
    </source>
</evidence>